<evidence type="ECO:0000256" key="2">
    <source>
        <dbReference type="ARBA" id="ARBA00023002"/>
    </source>
</evidence>
<dbReference type="Gene3D" id="3.40.50.720">
    <property type="entry name" value="NAD(P)-binding Rossmann-like Domain"/>
    <property type="match status" value="1"/>
</dbReference>
<comment type="similarity">
    <text evidence="1">Belongs to the short-chain dehydrogenases/reductases (SDR) family.</text>
</comment>
<dbReference type="PANTHER" id="PTHR42760:SF133">
    <property type="entry name" value="3-OXOACYL-[ACYL-CARRIER-PROTEIN] REDUCTASE"/>
    <property type="match status" value="1"/>
</dbReference>
<evidence type="ECO:0000313" key="4">
    <source>
        <dbReference type="Proteomes" id="UP000704738"/>
    </source>
</evidence>
<organism evidence="3 4">
    <name type="scientific">Pseudomonas hunanensis</name>
    <dbReference type="NCBI Taxonomy" id="1247546"/>
    <lineage>
        <taxon>Bacteria</taxon>
        <taxon>Pseudomonadati</taxon>
        <taxon>Pseudomonadota</taxon>
        <taxon>Gammaproteobacteria</taxon>
        <taxon>Pseudomonadales</taxon>
        <taxon>Pseudomonadaceae</taxon>
        <taxon>Pseudomonas</taxon>
    </lineage>
</organism>
<evidence type="ECO:0000313" key="3">
    <source>
        <dbReference type="EMBL" id="NWL49527.1"/>
    </source>
</evidence>
<keyword evidence="2" id="KW-0560">Oxidoreductase</keyword>
<dbReference type="PANTHER" id="PTHR42760">
    <property type="entry name" value="SHORT-CHAIN DEHYDROGENASES/REDUCTASES FAMILY MEMBER"/>
    <property type="match status" value="1"/>
</dbReference>
<dbReference type="Proteomes" id="UP000704738">
    <property type="component" value="Unassembled WGS sequence"/>
</dbReference>
<dbReference type="InterPro" id="IPR002347">
    <property type="entry name" value="SDR_fam"/>
</dbReference>
<comment type="caution">
    <text evidence="3">The sequence shown here is derived from an EMBL/GenBank/DDBJ whole genome shotgun (WGS) entry which is preliminary data.</text>
</comment>
<dbReference type="EMBL" id="QJRE01000119">
    <property type="protein sequence ID" value="NWL49527.1"/>
    <property type="molecule type" value="Genomic_DNA"/>
</dbReference>
<proteinExistence type="inferred from homology"/>
<gene>
    <name evidence="3" type="ORF">DM819_27545</name>
</gene>
<accession>A0ABD6NI26</accession>
<dbReference type="RefSeq" id="WP_047602933.1">
    <property type="nucleotide sequence ID" value="NZ_QJRE01000119.1"/>
</dbReference>
<dbReference type="GO" id="GO:0016491">
    <property type="term" value="F:oxidoreductase activity"/>
    <property type="evidence" value="ECO:0007669"/>
    <property type="project" value="UniProtKB-KW"/>
</dbReference>
<dbReference type="InterPro" id="IPR036291">
    <property type="entry name" value="NAD(P)-bd_dom_sf"/>
</dbReference>
<dbReference type="Pfam" id="PF13561">
    <property type="entry name" value="adh_short_C2"/>
    <property type="match status" value="1"/>
</dbReference>
<protein>
    <submittedName>
        <fullName evidence="3">SDR family NAD(P)-dependent oxidoreductase</fullName>
    </submittedName>
</protein>
<dbReference type="PRINTS" id="PR00080">
    <property type="entry name" value="SDRFAMILY"/>
</dbReference>
<dbReference type="SUPFAM" id="SSF51735">
    <property type="entry name" value="NAD(P)-binding Rossmann-fold domains"/>
    <property type="match status" value="1"/>
</dbReference>
<dbReference type="CDD" id="cd05233">
    <property type="entry name" value="SDR_c"/>
    <property type="match status" value="1"/>
</dbReference>
<sequence>MHEAPVTLITGTRKGIGKFLVEHYVARGHQVVGCSRSDIDWELPGYRHFVADVIDEATAKTIFSHIRRDYGRLDNLINNAGIASMNHTMLTPLATVEQILDTNVVGSFLFAREAAKLMSTRKYGRIVNFTTVATPLKLEGEAIYAASKAAVKSLTEVMARELAAFGITVNAVGPTPIETDLIRSVPQDKMQRLLARQAIARFGEMADVANVVDFFISEHSGFVTGQNIYLGGV</sequence>
<dbReference type="PRINTS" id="PR00081">
    <property type="entry name" value="GDHRDH"/>
</dbReference>
<evidence type="ECO:0000256" key="1">
    <source>
        <dbReference type="ARBA" id="ARBA00006484"/>
    </source>
</evidence>
<name>A0ABD6NI26_9PSED</name>
<dbReference type="AlphaFoldDB" id="A0ABD6NI26"/>
<reference evidence="3 4" key="1">
    <citation type="submission" date="2018-06" db="EMBL/GenBank/DDBJ databases">
        <title>Bacteria isolated from soil of Wuhan.</title>
        <authorList>
            <person name="Xiang W."/>
            <person name="Huang C."/>
        </authorList>
    </citation>
    <scope>NUCLEOTIDE SEQUENCE [LARGE SCALE GENOMIC DNA]</scope>
    <source>
        <strain evidence="4">xwS4</strain>
    </source>
</reference>